<protein>
    <submittedName>
        <fullName evidence="1">Uncharacterized protein</fullName>
    </submittedName>
</protein>
<accession>A0A9P9BFL8</accession>
<dbReference type="AlphaFoldDB" id="A0A9P9BFL8"/>
<dbReference type="RefSeq" id="XP_046004661.1">
    <property type="nucleotide sequence ID" value="XM_046157613.1"/>
</dbReference>
<evidence type="ECO:0000313" key="1">
    <source>
        <dbReference type="EMBL" id="KAH7012285.1"/>
    </source>
</evidence>
<gene>
    <name evidence="1" type="ORF">B0I36DRAFT_356356</name>
</gene>
<keyword evidence="2" id="KW-1185">Reference proteome</keyword>
<comment type="caution">
    <text evidence="1">The sequence shown here is derived from an EMBL/GenBank/DDBJ whole genome shotgun (WGS) entry which is preliminary data.</text>
</comment>
<name>A0A9P9BFL8_9PEZI</name>
<sequence>MEAGEFVQSGRASQWAAPRLSRLVGTRKVGRRVMKADEVNNVLWVFPVSAGAFELRIWVVELSVVPGKVAVAAPCTSEGAYPGFATDTCFVGLSVPAIHEDACSFSSRLANSLAMGIKDHWCCKASSMKGQLPRLSANSFHDHSLAQEASFACATFGAATSGT</sequence>
<dbReference type="GeneID" id="70187159"/>
<evidence type="ECO:0000313" key="2">
    <source>
        <dbReference type="Proteomes" id="UP000756346"/>
    </source>
</evidence>
<reference evidence="1" key="1">
    <citation type="journal article" date="2021" name="Nat. Commun.">
        <title>Genetic determinants of endophytism in the Arabidopsis root mycobiome.</title>
        <authorList>
            <person name="Mesny F."/>
            <person name="Miyauchi S."/>
            <person name="Thiergart T."/>
            <person name="Pickel B."/>
            <person name="Atanasova L."/>
            <person name="Karlsson M."/>
            <person name="Huettel B."/>
            <person name="Barry K.W."/>
            <person name="Haridas S."/>
            <person name="Chen C."/>
            <person name="Bauer D."/>
            <person name="Andreopoulos W."/>
            <person name="Pangilinan J."/>
            <person name="LaButti K."/>
            <person name="Riley R."/>
            <person name="Lipzen A."/>
            <person name="Clum A."/>
            <person name="Drula E."/>
            <person name="Henrissat B."/>
            <person name="Kohler A."/>
            <person name="Grigoriev I.V."/>
            <person name="Martin F.M."/>
            <person name="Hacquard S."/>
        </authorList>
    </citation>
    <scope>NUCLEOTIDE SEQUENCE</scope>
    <source>
        <strain evidence="1">MPI-CAGE-CH-0230</strain>
    </source>
</reference>
<dbReference type="Proteomes" id="UP000756346">
    <property type="component" value="Unassembled WGS sequence"/>
</dbReference>
<dbReference type="EMBL" id="JAGTJQ010000015">
    <property type="protein sequence ID" value="KAH7012285.1"/>
    <property type="molecule type" value="Genomic_DNA"/>
</dbReference>
<proteinExistence type="predicted"/>
<organism evidence="1 2">
    <name type="scientific">Microdochium trichocladiopsis</name>
    <dbReference type="NCBI Taxonomy" id="1682393"/>
    <lineage>
        <taxon>Eukaryota</taxon>
        <taxon>Fungi</taxon>
        <taxon>Dikarya</taxon>
        <taxon>Ascomycota</taxon>
        <taxon>Pezizomycotina</taxon>
        <taxon>Sordariomycetes</taxon>
        <taxon>Xylariomycetidae</taxon>
        <taxon>Xylariales</taxon>
        <taxon>Microdochiaceae</taxon>
        <taxon>Microdochium</taxon>
    </lineage>
</organism>